<evidence type="ECO:0000256" key="4">
    <source>
        <dbReference type="SAM" id="Coils"/>
    </source>
</evidence>
<reference evidence="8" key="1">
    <citation type="submission" date="2016-07" db="EMBL/GenBank/DDBJ databases">
        <title>Nontailed viruses are major unrecognized killers of bacteria in the ocean.</title>
        <authorList>
            <person name="Kauffman K."/>
            <person name="Hussain F."/>
            <person name="Yang J."/>
            <person name="Arevalo P."/>
            <person name="Brown J."/>
            <person name="Cutler M."/>
            <person name="Kelly L."/>
            <person name="Polz M.F."/>
        </authorList>
    </citation>
    <scope>NUCLEOTIDE SEQUENCE [LARGE SCALE GENOMIC DNA]</scope>
    <source>
        <strain evidence="8">10N.261.45.A10</strain>
    </source>
</reference>
<dbReference type="InterPro" id="IPR003593">
    <property type="entry name" value="AAA+_ATPase"/>
</dbReference>
<dbReference type="GO" id="GO:0005524">
    <property type="term" value="F:ATP binding"/>
    <property type="evidence" value="ECO:0007669"/>
    <property type="project" value="UniProtKB-KW"/>
</dbReference>
<dbReference type="PANTHER" id="PTHR19211:SF6">
    <property type="entry name" value="BLL7188 PROTEIN"/>
    <property type="match status" value="1"/>
</dbReference>
<comment type="caution">
    <text evidence="7">The sequence shown here is derived from an EMBL/GenBank/DDBJ whole genome shotgun (WGS) entry which is preliminary data.</text>
</comment>
<organism evidence="7 8">
    <name type="scientific">Enterovibrio norvegicus</name>
    <dbReference type="NCBI Taxonomy" id="188144"/>
    <lineage>
        <taxon>Bacteria</taxon>
        <taxon>Pseudomonadati</taxon>
        <taxon>Pseudomonadota</taxon>
        <taxon>Gammaproteobacteria</taxon>
        <taxon>Vibrionales</taxon>
        <taxon>Vibrionaceae</taxon>
        <taxon>Enterovibrio</taxon>
    </lineage>
</organism>
<dbReference type="InterPro" id="IPR027417">
    <property type="entry name" value="P-loop_NTPase"/>
</dbReference>
<name>A0A2N7L7E9_9GAMM</name>
<dbReference type="CDD" id="cd03221">
    <property type="entry name" value="ABCF_EF-3"/>
    <property type="match status" value="1"/>
</dbReference>
<dbReference type="PROSITE" id="PS50893">
    <property type="entry name" value="ABC_TRANSPORTER_2"/>
    <property type="match status" value="1"/>
</dbReference>
<dbReference type="RefSeq" id="WP_102391600.1">
    <property type="nucleotide sequence ID" value="NZ_MDAL01000036.1"/>
</dbReference>
<protein>
    <submittedName>
        <fullName evidence="7">Elongation factor 3</fullName>
    </submittedName>
</protein>
<evidence type="ECO:0000313" key="8">
    <source>
        <dbReference type="Proteomes" id="UP000235387"/>
    </source>
</evidence>
<evidence type="ECO:0000256" key="5">
    <source>
        <dbReference type="SAM" id="MobiDB-lite"/>
    </source>
</evidence>
<dbReference type="GO" id="GO:0003746">
    <property type="term" value="F:translation elongation factor activity"/>
    <property type="evidence" value="ECO:0007669"/>
    <property type="project" value="UniProtKB-KW"/>
</dbReference>
<dbReference type="InterPro" id="IPR050611">
    <property type="entry name" value="ABCF"/>
</dbReference>
<accession>A0A2N7L7E9</accession>
<evidence type="ECO:0000259" key="6">
    <source>
        <dbReference type="PROSITE" id="PS50893"/>
    </source>
</evidence>
<evidence type="ECO:0000256" key="3">
    <source>
        <dbReference type="ARBA" id="ARBA00022840"/>
    </source>
</evidence>
<proteinExistence type="predicted"/>
<keyword evidence="2" id="KW-0547">Nucleotide-binding</keyword>
<keyword evidence="4" id="KW-0175">Coiled coil</keyword>
<dbReference type="EMBL" id="MDAL01000036">
    <property type="protein sequence ID" value="PMN89901.1"/>
    <property type="molecule type" value="Genomic_DNA"/>
</dbReference>
<evidence type="ECO:0000313" key="7">
    <source>
        <dbReference type="EMBL" id="PMN89901.1"/>
    </source>
</evidence>
<feature type="compositionally biased region" description="Polar residues" evidence="5">
    <location>
        <begin position="293"/>
        <end position="311"/>
    </location>
</feature>
<keyword evidence="1" id="KW-0677">Repeat</keyword>
<dbReference type="Gene3D" id="3.40.50.300">
    <property type="entry name" value="P-loop containing nucleotide triphosphate hydrolases"/>
    <property type="match status" value="2"/>
</dbReference>
<dbReference type="Proteomes" id="UP000235387">
    <property type="component" value="Unassembled WGS sequence"/>
</dbReference>
<dbReference type="Pfam" id="PF00005">
    <property type="entry name" value="ABC_tran"/>
    <property type="match status" value="2"/>
</dbReference>
<keyword evidence="7" id="KW-0251">Elongation factor</keyword>
<keyword evidence="7" id="KW-0648">Protein biosynthesis</keyword>
<dbReference type="PANTHER" id="PTHR19211">
    <property type="entry name" value="ATP-BINDING TRANSPORT PROTEIN-RELATED"/>
    <property type="match status" value="1"/>
</dbReference>
<dbReference type="AlphaFoldDB" id="A0A2N7L7E9"/>
<keyword evidence="3" id="KW-0067">ATP-binding</keyword>
<feature type="coiled-coil region" evidence="4">
    <location>
        <begin position="233"/>
        <end position="260"/>
    </location>
</feature>
<dbReference type="SMART" id="SM00382">
    <property type="entry name" value="AAA"/>
    <property type="match status" value="2"/>
</dbReference>
<evidence type="ECO:0000256" key="1">
    <source>
        <dbReference type="ARBA" id="ARBA00022737"/>
    </source>
</evidence>
<dbReference type="GO" id="GO:0016887">
    <property type="term" value="F:ATP hydrolysis activity"/>
    <property type="evidence" value="ECO:0007669"/>
    <property type="project" value="InterPro"/>
</dbReference>
<dbReference type="SUPFAM" id="SSF52540">
    <property type="entry name" value="P-loop containing nucleoside triphosphate hydrolases"/>
    <property type="match status" value="2"/>
</dbReference>
<evidence type="ECO:0000256" key="2">
    <source>
        <dbReference type="ARBA" id="ARBA00022741"/>
    </source>
</evidence>
<feature type="region of interest" description="Disordered" evidence="5">
    <location>
        <begin position="285"/>
        <end position="312"/>
    </location>
</feature>
<sequence>MPALITHQLSFQLDSGEWLFRHLNLSLTKGISGFVGRNGAGKSVLMSLLLGRLEPAEGDIQRDGNIGHYSQLPSHLIDSDITIADFLGITDTLTASRAIAQGSTDPRYFNIIGDDWDIESQTEKQLTALGIQTHVDTRCRTLSGGQLALLQLHRLFSAEHDILLLDEPTNHLDAKGRQWLIEQLSCFEGIALVVSHDRTLLRHVDGIYQLTGLGLRYFSGNYEVFFSQTSLESSALDRQISQLKSEKKNIEKQAQINREKAQQRAAKGNRTLKSGSQPKILMDAKKDGAERSVSASNTNQQNQMKRNNGKLQSLEELKEKRKPQAMHLPVLTRGKNQTLVHVEGFTLPFGEQILLNFTVNQHDRCYLKGPNGCGKSTLLTTILKGYSPLPGEVRRNVSAVYLDQHFGLLDANVSMISSLMSHCEGLQESDARTLLAGIGFRRDTVYRQVSHLSGGEKMKLSMLMVSHTQHAQLLLLDEPDNHLDIEAKHVLAAALNAYKGAFILVSHDEDFVADVSVNKILHMYTD</sequence>
<dbReference type="InterPro" id="IPR003439">
    <property type="entry name" value="ABC_transporter-like_ATP-bd"/>
</dbReference>
<feature type="domain" description="ABC transporter" evidence="6">
    <location>
        <begin position="4"/>
        <end position="237"/>
    </location>
</feature>
<gene>
    <name evidence="7" type="ORF">BCT23_21615</name>
</gene>